<dbReference type="Proteomes" id="UP000545037">
    <property type="component" value="Unassembled WGS sequence"/>
</dbReference>
<dbReference type="RefSeq" id="WP_183212121.1">
    <property type="nucleotide sequence ID" value="NZ_JACHOR010000001.1"/>
</dbReference>
<dbReference type="InterPro" id="IPR006119">
    <property type="entry name" value="Resolv_N"/>
</dbReference>
<comment type="caution">
    <text evidence="4">The sequence shown here is derived from an EMBL/GenBank/DDBJ whole genome shotgun (WGS) entry which is preliminary data.</text>
</comment>
<dbReference type="SUPFAM" id="SSF53041">
    <property type="entry name" value="Resolvase-like"/>
    <property type="match status" value="1"/>
</dbReference>
<sequence>MKAIAYYRVSTASQGRSGLGLDAQRHAVQQLAAQRGLSILAEFTEVETGRRDDRPVLKKALGRAKLTEATLVIAKLNRLSRNAAFLLTLRDSGARFLAADVPDANDLTIGVLAVIAQAEREMISRRTTEALAAIKHKIARGETHISSRSGRLVKALGNPHAEGALGKYAGDLTLARRARSRRTAARYRELAPIVAAIMSAGHTKASAVAAELNRQGIATLRGAKWHASTAGRLITARGAAKRRFQRSLRRSAYDP</sequence>
<evidence type="ECO:0000259" key="3">
    <source>
        <dbReference type="PROSITE" id="PS51736"/>
    </source>
</evidence>
<dbReference type="Pfam" id="PF00239">
    <property type="entry name" value="Resolvase"/>
    <property type="match status" value="1"/>
</dbReference>
<proteinExistence type="predicted"/>
<dbReference type="PANTHER" id="PTHR30461">
    <property type="entry name" value="DNA-INVERTASE FROM LAMBDOID PROPHAGE"/>
    <property type="match status" value="1"/>
</dbReference>
<evidence type="ECO:0000256" key="2">
    <source>
        <dbReference type="ARBA" id="ARBA00023172"/>
    </source>
</evidence>
<dbReference type="GO" id="GO:0003677">
    <property type="term" value="F:DNA binding"/>
    <property type="evidence" value="ECO:0007669"/>
    <property type="project" value="UniProtKB-KW"/>
</dbReference>
<evidence type="ECO:0000313" key="5">
    <source>
        <dbReference type="Proteomes" id="UP000545037"/>
    </source>
</evidence>
<dbReference type="EMBL" id="JACHOR010000001">
    <property type="protein sequence ID" value="MBB5745212.1"/>
    <property type="molecule type" value="Genomic_DNA"/>
</dbReference>
<reference evidence="4 5" key="1">
    <citation type="submission" date="2020-08" db="EMBL/GenBank/DDBJ databases">
        <title>Genomic Encyclopedia of Type Strains, Phase IV (KMG-IV): sequencing the most valuable type-strain genomes for metagenomic binning, comparative biology and taxonomic classification.</title>
        <authorList>
            <person name="Goeker M."/>
        </authorList>
    </citation>
    <scope>NUCLEOTIDE SEQUENCE [LARGE SCALE GENOMIC DNA]</scope>
    <source>
        <strain evidence="4 5">DSM 4737</strain>
    </source>
</reference>
<keyword evidence="2" id="KW-0233">DNA recombination</keyword>
<protein>
    <submittedName>
        <fullName evidence="4">DNA invertase Pin-like site-specific DNA recombinase</fullName>
    </submittedName>
</protein>
<gene>
    <name evidence="4" type="ORF">GGR13_000784</name>
</gene>
<dbReference type="PROSITE" id="PS51736">
    <property type="entry name" value="RECOMBINASES_3"/>
    <property type="match status" value="1"/>
</dbReference>
<accession>A0A7W9FDF4</accession>
<dbReference type="PANTHER" id="PTHR30461:SF2">
    <property type="entry name" value="SERINE RECOMBINASE PINE-RELATED"/>
    <property type="match status" value="1"/>
</dbReference>
<evidence type="ECO:0000256" key="1">
    <source>
        <dbReference type="ARBA" id="ARBA00023125"/>
    </source>
</evidence>
<dbReference type="InterPro" id="IPR036162">
    <property type="entry name" value="Resolvase-like_N_sf"/>
</dbReference>
<keyword evidence="1" id="KW-0238">DNA-binding</keyword>
<dbReference type="InterPro" id="IPR050639">
    <property type="entry name" value="SSR_resolvase"/>
</dbReference>
<organism evidence="4 5">
    <name type="scientific">Brevundimonas variabilis</name>
    <dbReference type="NCBI Taxonomy" id="74312"/>
    <lineage>
        <taxon>Bacteria</taxon>
        <taxon>Pseudomonadati</taxon>
        <taxon>Pseudomonadota</taxon>
        <taxon>Alphaproteobacteria</taxon>
        <taxon>Caulobacterales</taxon>
        <taxon>Caulobacteraceae</taxon>
        <taxon>Brevundimonas</taxon>
    </lineage>
</organism>
<feature type="domain" description="Resolvase/invertase-type recombinase catalytic" evidence="3">
    <location>
        <begin position="2"/>
        <end position="138"/>
    </location>
</feature>
<keyword evidence="5" id="KW-1185">Reference proteome</keyword>
<dbReference type="GO" id="GO:0000150">
    <property type="term" value="F:DNA strand exchange activity"/>
    <property type="evidence" value="ECO:0007669"/>
    <property type="project" value="InterPro"/>
</dbReference>
<dbReference type="SMART" id="SM00857">
    <property type="entry name" value="Resolvase"/>
    <property type="match status" value="1"/>
</dbReference>
<dbReference type="CDD" id="cd00338">
    <property type="entry name" value="Ser_Recombinase"/>
    <property type="match status" value="1"/>
</dbReference>
<dbReference type="Gene3D" id="3.40.50.1390">
    <property type="entry name" value="Resolvase, N-terminal catalytic domain"/>
    <property type="match status" value="1"/>
</dbReference>
<name>A0A7W9FDF4_9CAUL</name>
<evidence type="ECO:0000313" key="4">
    <source>
        <dbReference type="EMBL" id="MBB5745212.1"/>
    </source>
</evidence>
<dbReference type="AlphaFoldDB" id="A0A7W9FDF4"/>